<dbReference type="PANTHER" id="PTHR32100">
    <property type="entry name" value="OMEGA-6 FATTY ACID DESATURASE, CHLOROPLASTIC"/>
    <property type="match status" value="1"/>
</dbReference>
<dbReference type="STRING" id="105696.A0A1Y2LN34"/>
<feature type="domain" description="Fatty acid desaturase" evidence="2">
    <location>
        <begin position="80"/>
        <end position="362"/>
    </location>
</feature>
<dbReference type="OMA" id="KSTHRRH"/>
<proteinExistence type="predicted"/>
<evidence type="ECO:0000256" key="1">
    <source>
        <dbReference type="SAM" id="Phobius"/>
    </source>
</evidence>
<evidence type="ECO:0000259" key="2">
    <source>
        <dbReference type="Pfam" id="PF00487"/>
    </source>
</evidence>
<gene>
    <name evidence="3" type="ORF">B5807_11132</name>
</gene>
<dbReference type="InterPro" id="IPR005804">
    <property type="entry name" value="FA_desaturase_dom"/>
</dbReference>
<accession>A0A1Y2LN34</accession>
<feature type="transmembrane region" description="Helical" evidence="1">
    <location>
        <begin position="80"/>
        <end position="100"/>
    </location>
</feature>
<dbReference type="Proteomes" id="UP000193240">
    <property type="component" value="Unassembled WGS sequence"/>
</dbReference>
<dbReference type="GO" id="GO:0016491">
    <property type="term" value="F:oxidoreductase activity"/>
    <property type="evidence" value="ECO:0007669"/>
    <property type="project" value="InterPro"/>
</dbReference>
<keyword evidence="1" id="KW-1133">Transmembrane helix</keyword>
<organism evidence="3 4">
    <name type="scientific">Epicoccum nigrum</name>
    <name type="common">Soil fungus</name>
    <name type="synonym">Epicoccum purpurascens</name>
    <dbReference type="NCBI Taxonomy" id="105696"/>
    <lineage>
        <taxon>Eukaryota</taxon>
        <taxon>Fungi</taxon>
        <taxon>Dikarya</taxon>
        <taxon>Ascomycota</taxon>
        <taxon>Pezizomycotina</taxon>
        <taxon>Dothideomycetes</taxon>
        <taxon>Pleosporomycetidae</taxon>
        <taxon>Pleosporales</taxon>
        <taxon>Pleosporineae</taxon>
        <taxon>Didymellaceae</taxon>
        <taxon>Epicoccum</taxon>
    </lineage>
</organism>
<protein>
    <recommendedName>
        <fullName evidence="2">Fatty acid desaturase domain-containing protein</fullName>
    </recommendedName>
</protein>
<dbReference type="Pfam" id="PF00487">
    <property type="entry name" value="FA_desaturase"/>
    <property type="match status" value="1"/>
</dbReference>
<dbReference type="CDD" id="cd03507">
    <property type="entry name" value="Delta12-FADS-like"/>
    <property type="match status" value="1"/>
</dbReference>
<keyword evidence="4" id="KW-1185">Reference proteome</keyword>
<evidence type="ECO:0000313" key="4">
    <source>
        <dbReference type="Proteomes" id="UP000193240"/>
    </source>
</evidence>
<feature type="transmembrane region" description="Helical" evidence="1">
    <location>
        <begin position="49"/>
        <end position="68"/>
    </location>
</feature>
<dbReference type="InterPro" id="IPR012171">
    <property type="entry name" value="Fatty_acid_desaturase"/>
</dbReference>
<dbReference type="InParanoid" id="A0A1Y2LN34"/>
<reference evidence="3 4" key="1">
    <citation type="journal article" date="2017" name="Genome Announc.">
        <title>Genome sequence of the saprophytic ascomycete Epicoccum nigrum ICMP 19927 strain isolated from New Zealand.</title>
        <authorList>
            <person name="Fokin M."/>
            <person name="Fleetwood D."/>
            <person name="Weir B.S."/>
            <person name="Villas-Boas S.G."/>
        </authorList>
    </citation>
    <scope>NUCLEOTIDE SEQUENCE [LARGE SCALE GENOMIC DNA]</scope>
    <source>
        <strain evidence="3 4">ICMP 19927</strain>
    </source>
</reference>
<keyword evidence="1" id="KW-0812">Transmembrane</keyword>
<evidence type="ECO:0000313" key="3">
    <source>
        <dbReference type="EMBL" id="OSS44298.1"/>
    </source>
</evidence>
<dbReference type="EMBL" id="KZ107858">
    <property type="protein sequence ID" value="OSS44298.1"/>
    <property type="molecule type" value="Genomic_DNA"/>
</dbReference>
<dbReference type="GO" id="GO:0006629">
    <property type="term" value="P:lipid metabolic process"/>
    <property type="evidence" value="ECO:0007669"/>
    <property type="project" value="InterPro"/>
</dbReference>
<keyword evidence="1" id="KW-0472">Membrane</keyword>
<dbReference type="AlphaFoldDB" id="A0A1Y2LN34"/>
<name>A0A1Y2LN34_EPING</name>
<sequence length="415" mass="47345">MTLDYVSHPAEIVGSGEVKGVKKMVTIDDLKRAIPAYCFKPSYIKSLFFLFRDILVIGAFGTAAWFYIPQIENTPARYAAWIFYGYLQGLAFTGFWVLGHECGHGSFSPSKLLNNSIGWVIHSSLMTPYFAWQSTHRRHHIYANNLGKDHNYVPPQAEQYSKVLGITPEQLETLDEMTEDAPLAAFGRIVMQQLLGWPMYLANNITASSGSLYGKQSDKFLGNSHLNPWSTLFRPEEAHLMIASDIGLMLTAGGMYLASQVIGWPAVALLYGQPYLWLNHWIVAITYLHHTHPQLPKYQPEAWTFIKGALATVDRNLGWAGKHMLHNIADYHVIHHLFSRIPHYYTKEATEAIQPLLGDKYHEDRGNFNAAMWESFHKCQWVKADDNENEKERAYWFKAGPIPPPESDMKKRAWI</sequence>